<name>A0A381TLD8_9ZZZZ</name>
<feature type="non-terminal residue" evidence="2">
    <location>
        <position position="1"/>
    </location>
</feature>
<evidence type="ECO:0000256" key="1">
    <source>
        <dbReference type="SAM" id="MobiDB-lite"/>
    </source>
</evidence>
<sequence length="53" mass="5986">PGAGRRAVRPDAELPAGERVRGRRRHLGLHGRSGRGQQRRSHRLAQPRPGRYL</sequence>
<organism evidence="2">
    <name type="scientific">marine metagenome</name>
    <dbReference type="NCBI Taxonomy" id="408172"/>
    <lineage>
        <taxon>unclassified sequences</taxon>
        <taxon>metagenomes</taxon>
        <taxon>ecological metagenomes</taxon>
    </lineage>
</organism>
<feature type="compositionally biased region" description="Basic residues" evidence="1">
    <location>
        <begin position="21"/>
        <end position="45"/>
    </location>
</feature>
<evidence type="ECO:0000313" key="2">
    <source>
        <dbReference type="EMBL" id="SVA14833.1"/>
    </source>
</evidence>
<proteinExistence type="predicted"/>
<reference evidence="2" key="1">
    <citation type="submission" date="2018-05" db="EMBL/GenBank/DDBJ databases">
        <authorList>
            <person name="Lanie J.A."/>
            <person name="Ng W.-L."/>
            <person name="Kazmierczak K.M."/>
            <person name="Andrzejewski T.M."/>
            <person name="Davidsen T.M."/>
            <person name="Wayne K.J."/>
            <person name="Tettelin H."/>
            <person name="Glass J.I."/>
            <person name="Rusch D."/>
            <person name="Podicherti R."/>
            <person name="Tsui H.-C.T."/>
            <person name="Winkler M.E."/>
        </authorList>
    </citation>
    <scope>NUCLEOTIDE SEQUENCE</scope>
</reference>
<accession>A0A381TLD8</accession>
<gene>
    <name evidence="2" type="ORF">METZ01_LOCUS67687</name>
</gene>
<dbReference type="EMBL" id="UINC01004507">
    <property type="protein sequence ID" value="SVA14833.1"/>
    <property type="molecule type" value="Genomic_DNA"/>
</dbReference>
<protein>
    <submittedName>
        <fullName evidence="2">Uncharacterized protein</fullName>
    </submittedName>
</protein>
<feature type="non-terminal residue" evidence="2">
    <location>
        <position position="53"/>
    </location>
</feature>
<dbReference type="AlphaFoldDB" id="A0A381TLD8"/>
<feature type="region of interest" description="Disordered" evidence="1">
    <location>
        <begin position="1"/>
        <end position="53"/>
    </location>
</feature>
<feature type="compositionally biased region" description="Basic and acidic residues" evidence="1">
    <location>
        <begin position="8"/>
        <end position="20"/>
    </location>
</feature>